<dbReference type="OrthoDB" id="3539149at2"/>
<dbReference type="NCBIfam" id="NF041390">
    <property type="entry name" value="TadE_Rv3655c"/>
    <property type="match status" value="1"/>
</dbReference>
<keyword evidence="2" id="KW-0472">Membrane</keyword>
<evidence type="ECO:0000256" key="1">
    <source>
        <dbReference type="SAM" id="MobiDB-lite"/>
    </source>
</evidence>
<dbReference type="EMBL" id="FNCN01000004">
    <property type="protein sequence ID" value="SDG42358.1"/>
    <property type="molecule type" value="Genomic_DNA"/>
</dbReference>
<dbReference type="STRING" id="504805.SAMN05421505_10495"/>
<accession>A0A1G7U4P5</accession>
<feature type="domain" description="TadE-like" evidence="3">
    <location>
        <begin position="21"/>
        <end position="63"/>
    </location>
</feature>
<dbReference type="Proteomes" id="UP000198923">
    <property type="component" value="Unassembled WGS sequence"/>
</dbReference>
<keyword evidence="2" id="KW-0812">Transmembrane</keyword>
<dbReference type="RefSeq" id="WP_143020136.1">
    <property type="nucleotide sequence ID" value="NZ_FNCN01000004.1"/>
</dbReference>
<dbReference type="InterPro" id="IPR049790">
    <property type="entry name" value="Rv3655c/TadE"/>
</dbReference>
<keyword evidence="5" id="KW-1185">Reference proteome</keyword>
<dbReference type="AlphaFoldDB" id="A0A1G7U4P5"/>
<reference evidence="4 5" key="1">
    <citation type="submission" date="2016-10" db="EMBL/GenBank/DDBJ databases">
        <authorList>
            <person name="de Groot N.N."/>
        </authorList>
    </citation>
    <scope>NUCLEOTIDE SEQUENCE [LARGE SCALE GENOMIC DNA]</scope>
    <source>
        <strain evidence="4 5">CPCC 201354</strain>
    </source>
</reference>
<evidence type="ECO:0000256" key="2">
    <source>
        <dbReference type="SAM" id="Phobius"/>
    </source>
</evidence>
<organism evidence="4 5">
    <name type="scientific">Sinosporangium album</name>
    <dbReference type="NCBI Taxonomy" id="504805"/>
    <lineage>
        <taxon>Bacteria</taxon>
        <taxon>Bacillati</taxon>
        <taxon>Actinomycetota</taxon>
        <taxon>Actinomycetes</taxon>
        <taxon>Streptosporangiales</taxon>
        <taxon>Streptosporangiaceae</taxon>
        <taxon>Sinosporangium</taxon>
    </lineage>
</organism>
<name>A0A1G7U4P5_9ACTN</name>
<feature type="transmembrane region" description="Helical" evidence="2">
    <location>
        <begin position="28"/>
        <end position="48"/>
    </location>
</feature>
<evidence type="ECO:0000313" key="4">
    <source>
        <dbReference type="EMBL" id="SDG42358.1"/>
    </source>
</evidence>
<evidence type="ECO:0000259" key="3">
    <source>
        <dbReference type="Pfam" id="PF07811"/>
    </source>
</evidence>
<feature type="region of interest" description="Disordered" evidence="1">
    <location>
        <begin position="122"/>
        <end position="164"/>
    </location>
</feature>
<keyword evidence="2" id="KW-1133">Transmembrane helix</keyword>
<dbReference type="InterPro" id="IPR012495">
    <property type="entry name" value="TadE-like_dom"/>
</dbReference>
<sequence>MSQVLGSPCLPSLRAVLRSRGSITAETAAVLPVIVVVLAASLWMIAIVDGQLRCVDAARTGARAAARGESPDQVRQAVASSLPSGAHVVVTRDGGAVRVEVAFKVRPEWGNGLPGITVRATAVSAAEPGEPGEPGEPHQIPPRRPLPSGDGNREREGRQGPTVH</sequence>
<dbReference type="Pfam" id="PF07811">
    <property type="entry name" value="TadE"/>
    <property type="match status" value="1"/>
</dbReference>
<evidence type="ECO:0000313" key="5">
    <source>
        <dbReference type="Proteomes" id="UP000198923"/>
    </source>
</evidence>
<protein>
    <submittedName>
        <fullName evidence="4">TadE-like protein</fullName>
    </submittedName>
</protein>
<proteinExistence type="predicted"/>
<gene>
    <name evidence="4" type="ORF">SAMN05421505_10495</name>
</gene>